<evidence type="ECO:0000313" key="2">
    <source>
        <dbReference type="Proteomes" id="UP000789702"/>
    </source>
</evidence>
<organism evidence="1 2">
    <name type="scientific">Dentiscutata heterogama</name>
    <dbReference type="NCBI Taxonomy" id="1316150"/>
    <lineage>
        <taxon>Eukaryota</taxon>
        <taxon>Fungi</taxon>
        <taxon>Fungi incertae sedis</taxon>
        <taxon>Mucoromycota</taxon>
        <taxon>Glomeromycotina</taxon>
        <taxon>Glomeromycetes</taxon>
        <taxon>Diversisporales</taxon>
        <taxon>Gigasporaceae</taxon>
        <taxon>Dentiscutata</taxon>
    </lineage>
</organism>
<accession>A0ACA9KN39</accession>
<gene>
    <name evidence="1" type="ORF">DHETER_LOCUS2229</name>
</gene>
<comment type="caution">
    <text evidence="1">The sequence shown here is derived from an EMBL/GenBank/DDBJ whole genome shotgun (WGS) entry which is preliminary data.</text>
</comment>
<keyword evidence="2" id="KW-1185">Reference proteome</keyword>
<name>A0ACA9KN39_9GLOM</name>
<sequence length="43" mass="5188">MAVKKNENRAFICFQEFAKINYVLTSIDDHYHKNRLKVENKCK</sequence>
<evidence type="ECO:0000313" key="1">
    <source>
        <dbReference type="EMBL" id="CAG8483455.1"/>
    </source>
</evidence>
<protein>
    <submittedName>
        <fullName evidence="1">3959_t:CDS:1</fullName>
    </submittedName>
</protein>
<dbReference type="Proteomes" id="UP000789702">
    <property type="component" value="Unassembled WGS sequence"/>
</dbReference>
<dbReference type="EMBL" id="CAJVPU010001547">
    <property type="protein sequence ID" value="CAG8483455.1"/>
    <property type="molecule type" value="Genomic_DNA"/>
</dbReference>
<proteinExistence type="predicted"/>
<reference evidence="1" key="1">
    <citation type="submission" date="2021-06" db="EMBL/GenBank/DDBJ databases">
        <authorList>
            <person name="Kallberg Y."/>
            <person name="Tangrot J."/>
            <person name="Rosling A."/>
        </authorList>
    </citation>
    <scope>NUCLEOTIDE SEQUENCE</scope>
    <source>
        <strain evidence="1">IL203A</strain>
    </source>
</reference>